<feature type="signal peptide" evidence="1">
    <location>
        <begin position="1"/>
        <end position="23"/>
    </location>
</feature>
<dbReference type="RefSeq" id="XP_064664559.1">
    <property type="nucleotide sequence ID" value="XM_064816459.1"/>
</dbReference>
<accession>A0AAN6QB86</accession>
<proteinExistence type="predicted"/>
<dbReference type="SUPFAM" id="SSF63829">
    <property type="entry name" value="Calcium-dependent phosphotriesterase"/>
    <property type="match status" value="1"/>
</dbReference>
<feature type="chain" id="PRO_5042896015" description="3-carboxymuconate cyclase" evidence="1">
    <location>
        <begin position="24"/>
        <end position="445"/>
    </location>
</feature>
<evidence type="ECO:0000313" key="2">
    <source>
        <dbReference type="EMBL" id="KAK4106989.1"/>
    </source>
</evidence>
<dbReference type="InterPro" id="IPR015943">
    <property type="entry name" value="WD40/YVTN_repeat-like_dom_sf"/>
</dbReference>
<dbReference type="GeneID" id="89940584"/>
<keyword evidence="1" id="KW-0732">Signal</keyword>
<evidence type="ECO:0008006" key="4">
    <source>
        <dbReference type="Google" id="ProtNLM"/>
    </source>
</evidence>
<dbReference type="Proteomes" id="UP001302812">
    <property type="component" value="Unassembled WGS sequence"/>
</dbReference>
<evidence type="ECO:0000313" key="3">
    <source>
        <dbReference type="Proteomes" id="UP001302812"/>
    </source>
</evidence>
<gene>
    <name evidence="2" type="ORF">N656DRAFT_785797</name>
</gene>
<organism evidence="2 3">
    <name type="scientific">Canariomyces notabilis</name>
    <dbReference type="NCBI Taxonomy" id="2074819"/>
    <lineage>
        <taxon>Eukaryota</taxon>
        <taxon>Fungi</taxon>
        <taxon>Dikarya</taxon>
        <taxon>Ascomycota</taxon>
        <taxon>Pezizomycotina</taxon>
        <taxon>Sordariomycetes</taxon>
        <taxon>Sordariomycetidae</taxon>
        <taxon>Sordariales</taxon>
        <taxon>Chaetomiaceae</taxon>
        <taxon>Canariomyces</taxon>
    </lineage>
</organism>
<dbReference type="Gene3D" id="2.130.10.10">
    <property type="entry name" value="YVTN repeat-like/Quinoprotein amine dehydrogenase"/>
    <property type="match status" value="1"/>
</dbReference>
<reference evidence="2" key="2">
    <citation type="submission" date="2023-05" db="EMBL/GenBank/DDBJ databases">
        <authorList>
            <consortium name="Lawrence Berkeley National Laboratory"/>
            <person name="Steindorff A."/>
            <person name="Hensen N."/>
            <person name="Bonometti L."/>
            <person name="Westerberg I."/>
            <person name="Brannstrom I.O."/>
            <person name="Guillou S."/>
            <person name="Cros-Aarteil S."/>
            <person name="Calhoun S."/>
            <person name="Haridas S."/>
            <person name="Kuo A."/>
            <person name="Mondo S."/>
            <person name="Pangilinan J."/>
            <person name="Riley R."/>
            <person name="Labutti K."/>
            <person name="Andreopoulos B."/>
            <person name="Lipzen A."/>
            <person name="Chen C."/>
            <person name="Yanf M."/>
            <person name="Daum C."/>
            <person name="Ng V."/>
            <person name="Clum A."/>
            <person name="Ohm R."/>
            <person name="Martin F."/>
            <person name="Silar P."/>
            <person name="Natvig D."/>
            <person name="Lalanne C."/>
            <person name="Gautier V."/>
            <person name="Ament-Velasquez S.L."/>
            <person name="Kruys A."/>
            <person name="Hutchinson M.I."/>
            <person name="Powell A.J."/>
            <person name="Barry K."/>
            <person name="Miller A.N."/>
            <person name="Grigoriev I.V."/>
            <person name="Debuchy R."/>
            <person name="Gladieux P."/>
            <person name="Thoren M.H."/>
            <person name="Johannesson H."/>
        </authorList>
    </citation>
    <scope>NUCLEOTIDE SEQUENCE</scope>
    <source>
        <strain evidence="2">CBS 508.74</strain>
    </source>
</reference>
<dbReference type="AlphaFoldDB" id="A0AAN6QB86"/>
<reference evidence="2" key="1">
    <citation type="journal article" date="2023" name="Mol. Phylogenet. Evol.">
        <title>Genome-scale phylogeny and comparative genomics of the fungal order Sordariales.</title>
        <authorList>
            <person name="Hensen N."/>
            <person name="Bonometti L."/>
            <person name="Westerberg I."/>
            <person name="Brannstrom I.O."/>
            <person name="Guillou S."/>
            <person name="Cros-Aarteil S."/>
            <person name="Calhoun S."/>
            <person name="Haridas S."/>
            <person name="Kuo A."/>
            <person name="Mondo S."/>
            <person name="Pangilinan J."/>
            <person name="Riley R."/>
            <person name="LaButti K."/>
            <person name="Andreopoulos B."/>
            <person name="Lipzen A."/>
            <person name="Chen C."/>
            <person name="Yan M."/>
            <person name="Daum C."/>
            <person name="Ng V."/>
            <person name="Clum A."/>
            <person name="Steindorff A."/>
            <person name="Ohm R.A."/>
            <person name="Martin F."/>
            <person name="Silar P."/>
            <person name="Natvig D.O."/>
            <person name="Lalanne C."/>
            <person name="Gautier V."/>
            <person name="Ament-Velasquez S.L."/>
            <person name="Kruys A."/>
            <person name="Hutchinson M.I."/>
            <person name="Powell A.J."/>
            <person name="Barry K."/>
            <person name="Miller A.N."/>
            <person name="Grigoriev I.V."/>
            <person name="Debuchy R."/>
            <person name="Gladieux P."/>
            <person name="Hiltunen Thoren M."/>
            <person name="Johannesson H."/>
        </authorList>
    </citation>
    <scope>NUCLEOTIDE SEQUENCE</scope>
    <source>
        <strain evidence="2">CBS 508.74</strain>
    </source>
</reference>
<keyword evidence="3" id="KW-1185">Reference proteome</keyword>
<protein>
    <recommendedName>
        <fullName evidence="4">3-carboxymuconate cyclase</fullName>
    </recommendedName>
</protein>
<name>A0AAN6QB86_9PEZI</name>
<comment type="caution">
    <text evidence="2">The sequence shown here is derived from an EMBL/GenBank/DDBJ whole genome shotgun (WGS) entry which is preliminary data.</text>
</comment>
<sequence length="445" mass="45267">MSNIRPSFLLIKLLLLAPGLASGYCSKPPEGDGTPAANTVKALYLLTNDEANAVVALPIDANGKLSPGTVTPTGGCGSVALNSDKQPATPDALVSQSALTVAGSVSPTRHSHASVPHALIIDPFHLQSIFAVNAGSNSLSILAISPSDPTRLTPVGAPVLIPGDFPNTVVASVKHGVVCVGTSGTRAGISCGRFSPGRGLLGHMDALRPFDLNQTTPPVGPTNTVSQTFFSADESMLFATVKGDPATNKTGFFSAFPVESTVAGRWQRNQNHNRTQSAVSRVETRSMPAGTAVLFGSQAIPGTSSVFVTDASFGAAILSVDSRGAAHTVATGKVDGQAATCWVTISPATGTAFVTDVAVNRLVEMSLGDASVLSQLDLSANGDPGLIDLRAAGNFIYALSPGNGTTEAAVTVVDVSRGPRSATMVQHFGLGGVAGRNAMGMAVLV</sequence>
<dbReference type="EMBL" id="MU853389">
    <property type="protein sequence ID" value="KAK4106989.1"/>
    <property type="molecule type" value="Genomic_DNA"/>
</dbReference>
<evidence type="ECO:0000256" key="1">
    <source>
        <dbReference type="SAM" id="SignalP"/>
    </source>
</evidence>